<dbReference type="EMBL" id="BARS01050123">
    <property type="protein sequence ID" value="GAG45436.1"/>
    <property type="molecule type" value="Genomic_DNA"/>
</dbReference>
<comment type="caution">
    <text evidence="2">The sequence shown here is derived from an EMBL/GenBank/DDBJ whole genome shotgun (WGS) entry which is preliminary data.</text>
</comment>
<name>X0ZAL0_9ZZZZ</name>
<organism evidence="2">
    <name type="scientific">marine sediment metagenome</name>
    <dbReference type="NCBI Taxonomy" id="412755"/>
    <lineage>
        <taxon>unclassified sequences</taxon>
        <taxon>metagenomes</taxon>
        <taxon>ecological metagenomes</taxon>
    </lineage>
</organism>
<dbReference type="AlphaFoldDB" id="X0ZAL0"/>
<protein>
    <recommendedName>
        <fullName evidence="1">Solute-binding protein family 5 domain-containing protein</fullName>
    </recommendedName>
</protein>
<sequence>EEIKNALDDRVKIAYGMLSPSQISYSAEGEKQFEAENAIDIEEAKKLLAEAGWEDKNGDGILEKDNNSLTIWLAVPLDRAPIKSSAPVIQAQLKKIGVELKLREYETSYVKQLVRDHDYDLALRSYDWLDPSDLSYKFHTNSDIYSDPVLDKLLDEGMYIMDNKKRAEKYTEAQNQIFSQAVAIPLFIEIVYHGVQKDIKGVKFEKTGANMYLNDAYRE</sequence>
<proteinExistence type="predicted"/>
<feature type="non-terminal residue" evidence="2">
    <location>
        <position position="1"/>
    </location>
</feature>
<dbReference type="Gene3D" id="3.40.190.10">
    <property type="entry name" value="Periplasmic binding protein-like II"/>
    <property type="match status" value="1"/>
</dbReference>
<feature type="domain" description="Solute-binding protein family 5" evidence="1">
    <location>
        <begin position="3"/>
        <end position="143"/>
    </location>
</feature>
<evidence type="ECO:0000259" key="1">
    <source>
        <dbReference type="Pfam" id="PF00496"/>
    </source>
</evidence>
<dbReference type="InterPro" id="IPR039424">
    <property type="entry name" value="SBP_5"/>
</dbReference>
<dbReference type="GO" id="GO:0015833">
    <property type="term" value="P:peptide transport"/>
    <property type="evidence" value="ECO:0007669"/>
    <property type="project" value="TreeGrafter"/>
</dbReference>
<dbReference type="GO" id="GO:1904680">
    <property type="term" value="F:peptide transmembrane transporter activity"/>
    <property type="evidence" value="ECO:0007669"/>
    <property type="project" value="TreeGrafter"/>
</dbReference>
<gene>
    <name evidence="2" type="ORF">S01H1_74881</name>
</gene>
<reference evidence="2" key="1">
    <citation type="journal article" date="2014" name="Front. Microbiol.">
        <title>High frequency of phylogenetically diverse reductive dehalogenase-homologous genes in deep subseafloor sedimentary metagenomes.</title>
        <authorList>
            <person name="Kawai M."/>
            <person name="Futagami T."/>
            <person name="Toyoda A."/>
            <person name="Takaki Y."/>
            <person name="Nishi S."/>
            <person name="Hori S."/>
            <person name="Arai W."/>
            <person name="Tsubouchi T."/>
            <person name="Morono Y."/>
            <person name="Uchiyama I."/>
            <person name="Ito T."/>
            <person name="Fujiyama A."/>
            <person name="Inagaki F."/>
            <person name="Takami H."/>
        </authorList>
    </citation>
    <scope>NUCLEOTIDE SEQUENCE</scope>
    <source>
        <strain evidence="2">Expedition CK06-06</strain>
    </source>
</reference>
<dbReference type="Pfam" id="PF00496">
    <property type="entry name" value="SBP_bac_5"/>
    <property type="match status" value="1"/>
</dbReference>
<evidence type="ECO:0000313" key="2">
    <source>
        <dbReference type="EMBL" id="GAG45436.1"/>
    </source>
</evidence>
<accession>X0ZAL0</accession>
<dbReference type="PANTHER" id="PTHR30290">
    <property type="entry name" value="PERIPLASMIC BINDING COMPONENT OF ABC TRANSPORTER"/>
    <property type="match status" value="1"/>
</dbReference>
<dbReference type="InterPro" id="IPR000914">
    <property type="entry name" value="SBP_5_dom"/>
</dbReference>
<dbReference type="SUPFAM" id="SSF53850">
    <property type="entry name" value="Periplasmic binding protein-like II"/>
    <property type="match status" value="1"/>
</dbReference>
<dbReference type="Gene3D" id="3.10.105.10">
    <property type="entry name" value="Dipeptide-binding Protein, Domain 3"/>
    <property type="match status" value="1"/>
</dbReference>